<evidence type="ECO:0000256" key="8">
    <source>
        <dbReference type="ARBA" id="ARBA00023136"/>
    </source>
</evidence>
<gene>
    <name evidence="11" type="primary">pstA</name>
    <name evidence="11" type="ORF">MNR06_04815</name>
</gene>
<dbReference type="CDD" id="cd06261">
    <property type="entry name" value="TM_PBP2"/>
    <property type="match status" value="1"/>
</dbReference>
<evidence type="ECO:0000256" key="3">
    <source>
        <dbReference type="ARBA" id="ARBA00016864"/>
    </source>
</evidence>
<keyword evidence="5 9" id="KW-1003">Cell membrane</keyword>
<dbReference type="NCBIfam" id="TIGR00974">
    <property type="entry name" value="3a0107s02c"/>
    <property type="match status" value="1"/>
</dbReference>
<feature type="transmembrane region" description="Helical" evidence="9">
    <location>
        <begin position="207"/>
        <end position="224"/>
    </location>
</feature>
<feature type="transmembrane region" description="Helical" evidence="9">
    <location>
        <begin position="230"/>
        <end position="247"/>
    </location>
</feature>
<feature type="domain" description="ABC transmembrane type-1" evidence="10">
    <location>
        <begin position="87"/>
        <end position="306"/>
    </location>
</feature>
<evidence type="ECO:0000259" key="10">
    <source>
        <dbReference type="PROSITE" id="PS50928"/>
    </source>
</evidence>
<feature type="transmembrane region" description="Helical" evidence="9">
    <location>
        <begin position="289"/>
        <end position="309"/>
    </location>
</feature>
<dbReference type="PROSITE" id="PS50928">
    <property type="entry name" value="ABC_TM1"/>
    <property type="match status" value="1"/>
</dbReference>
<proteinExistence type="inferred from homology"/>
<sequence>MDLSQEISTPKAYSKPAVDDILASIKKRKFWDFVFAMLGLLSLLFALVTLLALIVDLASTGVPRINAAFFTNFPSRFAERAGILSAWVGSFCIMITTALCAIPLGVAAGVYLEEYSKKNWVSQLIELNIINLAGIPSITYGLMALGLFVYKLKLGQSILTAGLTLGLLVLPIIIVTTREAIRTIPNTIREASYALGASKWQTIRYHILPYSSGGILTGVIISLSRAIGETAPLITIGALTFIAFLPTPPVEGHFPYINFTWLSDPFTVMPIQMFNWLSRPQPEFHVNAAATGVVLLLMTLIMNGGAIYLRSRFRKKMKW</sequence>
<feature type="transmembrane region" description="Helical" evidence="9">
    <location>
        <begin position="33"/>
        <end position="55"/>
    </location>
</feature>
<dbReference type="EMBL" id="CP093442">
    <property type="protein sequence ID" value="UOF02270.1"/>
    <property type="molecule type" value="Genomic_DNA"/>
</dbReference>
<keyword evidence="4" id="KW-0813">Transport</keyword>
<dbReference type="PANTHER" id="PTHR43470">
    <property type="entry name" value="PHOSPHATE TRANSPORT SYSTEM PERMEASE PROTEIN PSTA-RELATED"/>
    <property type="match status" value="1"/>
</dbReference>
<evidence type="ECO:0000256" key="4">
    <source>
        <dbReference type="ARBA" id="ARBA00022448"/>
    </source>
</evidence>
<name>A0ABY4CBF2_9BACT</name>
<keyword evidence="8 9" id="KW-0472">Membrane</keyword>
<dbReference type="InterPro" id="IPR005672">
    <property type="entry name" value="Phosphate_PstA"/>
</dbReference>
<feature type="transmembrane region" description="Helical" evidence="9">
    <location>
        <begin position="156"/>
        <end position="175"/>
    </location>
</feature>
<evidence type="ECO:0000256" key="1">
    <source>
        <dbReference type="ARBA" id="ARBA00004651"/>
    </source>
</evidence>
<organism evidence="11 12">
    <name type="scientific">Bdellovibrio reynosensis</name>
    <dbReference type="NCBI Taxonomy" id="2835041"/>
    <lineage>
        <taxon>Bacteria</taxon>
        <taxon>Pseudomonadati</taxon>
        <taxon>Bdellovibrionota</taxon>
        <taxon>Bdellovibrionia</taxon>
        <taxon>Bdellovibrionales</taxon>
        <taxon>Pseudobdellovibrionaceae</taxon>
        <taxon>Bdellovibrio</taxon>
    </lineage>
</organism>
<feature type="transmembrane region" description="Helical" evidence="9">
    <location>
        <begin position="84"/>
        <end position="112"/>
    </location>
</feature>
<evidence type="ECO:0000256" key="5">
    <source>
        <dbReference type="ARBA" id="ARBA00022475"/>
    </source>
</evidence>
<protein>
    <recommendedName>
        <fullName evidence="3 9">Phosphate transport system permease protein PstA</fullName>
    </recommendedName>
</protein>
<evidence type="ECO:0000256" key="7">
    <source>
        <dbReference type="ARBA" id="ARBA00022989"/>
    </source>
</evidence>
<dbReference type="Gene3D" id="1.10.3720.10">
    <property type="entry name" value="MetI-like"/>
    <property type="match status" value="1"/>
</dbReference>
<evidence type="ECO:0000256" key="6">
    <source>
        <dbReference type="ARBA" id="ARBA00022692"/>
    </source>
</evidence>
<evidence type="ECO:0000256" key="2">
    <source>
        <dbReference type="ARBA" id="ARBA00007069"/>
    </source>
</evidence>
<evidence type="ECO:0000313" key="12">
    <source>
        <dbReference type="Proteomes" id="UP000830116"/>
    </source>
</evidence>
<dbReference type="InterPro" id="IPR035906">
    <property type="entry name" value="MetI-like_sf"/>
</dbReference>
<comment type="subcellular location">
    <subcellularLocation>
        <location evidence="1 9">Cell membrane</location>
        <topology evidence="1 9">Multi-pass membrane protein</topology>
    </subcellularLocation>
</comment>
<feature type="transmembrane region" description="Helical" evidence="9">
    <location>
        <begin position="124"/>
        <end position="150"/>
    </location>
</feature>
<keyword evidence="12" id="KW-1185">Reference proteome</keyword>
<comment type="similarity">
    <text evidence="2 9">Belongs to the binding-protein-dependent transport system permease family. CysTW subfamily.</text>
</comment>
<keyword evidence="7 9" id="KW-1133">Transmembrane helix</keyword>
<reference evidence="11" key="1">
    <citation type="submission" date="2022-03" db="EMBL/GenBank/DDBJ databases">
        <title>Genome Identification and Characterization of new species Bdellovibrio reynosense LBG001 sp. nov. from a Mexico soil sample.</title>
        <authorList>
            <person name="Camilli A."/>
            <person name="Ajao Y."/>
            <person name="Guo X."/>
        </authorList>
    </citation>
    <scope>NUCLEOTIDE SEQUENCE</scope>
    <source>
        <strain evidence="11">LBG001</strain>
    </source>
</reference>
<dbReference type="InterPro" id="IPR000515">
    <property type="entry name" value="MetI-like"/>
</dbReference>
<accession>A0ABY4CBF2</accession>
<dbReference type="Pfam" id="PF00528">
    <property type="entry name" value="BPD_transp_1"/>
    <property type="match status" value="1"/>
</dbReference>
<dbReference type="PANTHER" id="PTHR43470:SF5">
    <property type="entry name" value="PHOSPHATE TRANSPORT SYSTEM PERMEASE PROTEIN PSTA"/>
    <property type="match status" value="1"/>
</dbReference>
<dbReference type="Proteomes" id="UP000830116">
    <property type="component" value="Chromosome"/>
</dbReference>
<keyword evidence="6 9" id="KW-0812">Transmembrane</keyword>
<evidence type="ECO:0000256" key="9">
    <source>
        <dbReference type="RuleBase" id="RU363043"/>
    </source>
</evidence>
<dbReference type="SUPFAM" id="SSF161098">
    <property type="entry name" value="MetI-like"/>
    <property type="match status" value="1"/>
</dbReference>
<evidence type="ECO:0000313" key="11">
    <source>
        <dbReference type="EMBL" id="UOF02270.1"/>
    </source>
</evidence>